<reference evidence="2" key="2">
    <citation type="journal article" date="2017" name="J. Anim. Genet.">
        <title>Multiple reference genome sequences of hot pepper reveal the massive evolution of plant disease resistance genes by retroduplication.</title>
        <authorList>
            <person name="Kim S."/>
            <person name="Park J."/>
            <person name="Yeom S.-I."/>
            <person name="Kim Y.-M."/>
            <person name="Seo E."/>
            <person name="Kim K.-T."/>
            <person name="Kim M.-S."/>
            <person name="Lee J.M."/>
            <person name="Cheong K."/>
            <person name="Shin H.-S."/>
            <person name="Kim S.-B."/>
            <person name="Han K."/>
            <person name="Lee J."/>
            <person name="Park M."/>
            <person name="Lee H.-A."/>
            <person name="Lee H.-Y."/>
            <person name="Lee Y."/>
            <person name="Oh S."/>
            <person name="Lee J.H."/>
            <person name="Choi E."/>
            <person name="Choi E."/>
            <person name="Lee S.E."/>
            <person name="Jeon J."/>
            <person name="Kim H."/>
            <person name="Choi G."/>
            <person name="Song H."/>
            <person name="Lee J."/>
            <person name="Lee S.-C."/>
            <person name="Kwon J.-K."/>
            <person name="Lee H.-Y."/>
            <person name="Koo N."/>
            <person name="Hong Y."/>
            <person name="Kim R.W."/>
            <person name="Kang W.-H."/>
            <person name="Huh J.H."/>
            <person name="Kang B.-C."/>
            <person name="Yang T.-J."/>
            <person name="Lee Y.-H."/>
            <person name="Bennetzen J.L."/>
            <person name="Choi D."/>
        </authorList>
    </citation>
    <scope>NUCLEOTIDE SEQUENCE [LARGE SCALE GENOMIC DNA]</scope>
    <source>
        <strain evidence="2">cv. PBC81</strain>
    </source>
</reference>
<evidence type="ECO:0008006" key="3">
    <source>
        <dbReference type="Google" id="ProtNLM"/>
    </source>
</evidence>
<dbReference type="Proteomes" id="UP000224567">
    <property type="component" value="Unassembled WGS sequence"/>
</dbReference>
<gene>
    <name evidence="1" type="ORF">CQW23_33585</name>
</gene>
<dbReference type="EMBL" id="MLFT02000623">
    <property type="protein sequence ID" value="PHT26807.1"/>
    <property type="molecule type" value="Genomic_DNA"/>
</dbReference>
<dbReference type="Gene3D" id="3.40.395.10">
    <property type="entry name" value="Adenoviral Proteinase, Chain A"/>
    <property type="match status" value="1"/>
</dbReference>
<dbReference type="PANTHER" id="PTHR33022:SF13">
    <property type="entry name" value="UBIQUITIN-LIKE PROTEASE FAMILY PROFILE DOMAIN-CONTAINING PROTEIN"/>
    <property type="match status" value="1"/>
</dbReference>
<organism evidence="1 2">
    <name type="scientific">Capsicum baccatum</name>
    <name type="common">Peruvian pepper</name>
    <dbReference type="NCBI Taxonomy" id="33114"/>
    <lineage>
        <taxon>Eukaryota</taxon>
        <taxon>Viridiplantae</taxon>
        <taxon>Streptophyta</taxon>
        <taxon>Embryophyta</taxon>
        <taxon>Tracheophyta</taxon>
        <taxon>Spermatophyta</taxon>
        <taxon>Magnoliopsida</taxon>
        <taxon>eudicotyledons</taxon>
        <taxon>Gunneridae</taxon>
        <taxon>Pentapetalae</taxon>
        <taxon>asterids</taxon>
        <taxon>lamiids</taxon>
        <taxon>Solanales</taxon>
        <taxon>Solanaceae</taxon>
        <taxon>Solanoideae</taxon>
        <taxon>Capsiceae</taxon>
        <taxon>Capsicum</taxon>
    </lineage>
</organism>
<evidence type="ECO:0000313" key="2">
    <source>
        <dbReference type="Proteomes" id="UP000224567"/>
    </source>
</evidence>
<evidence type="ECO:0000313" key="1">
    <source>
        <dbReference type="EMBL" id="PHT26807.1"/>
    </source>
</evidence>
<proteinExistence type="predicted"/>
<comment type="caution">
    <text evidence="1">The sequence shown here is derived from an EMBL/GenBank/DDBJ whole genome shotgun (WGS) entry which is preliminary data.</text>
</comment>
<accession>A0A2G2V1I9</accession>
<protein>
    <recommendedName>
        <fullName evidence="3">Ubiquitin-like protease family profile domain-containing protein</fullName>
    </recommendedName>
</protein>
<name>A0A2G2V1I9_CAPBA</name>
<dbReference type="SUPFAM" id="SSF54001">
    <property type="entry name" value="Cysteine proteinases"/>
    <property type="match status" value="1"/>
</dbReference>
<dbReference type="AlphaFoldDB" id="A0A2G2V1I9"/>
<sequence>MSRKGYFRPTFEIQKLAKVLPTYLDINGFLDQKVRIDWLAIKAYWDKMGNPFDVEYVNGLAQKPIGSLDCSLFIIAYAEYLSEGLQVPNDGLDAVLLRKRYATLLWKYRESKAQKLYASDTKDP</sequence>
<keyword evidence="2" id="KW-1185">Reference proteome</keyword>
<dbReference type="InterPro" id="IPR038765">
    <property type="entry name" value="Papain-like_cys_pep_sf"/>
</dbReference>
<reference evidence="1 2" key="1">
    <citation type="journal article" date="2017" name="Genome Biol.">
        <title>New reference genome sequences of hot pepper reveal the massive evolution of plant disease-resistance genes by retroduplication.</title>
        <authorList>
            <person name="Kim S."/>
            <person name="Park J."/>
            <person name="Yeom S.I."/>
            <person name="Kim Y.M."/>
            <person name="Seo E."/>
            <person name="Kim K.T."/>
            <person name="Kim M.S."/>
            <person name="Lee J.M."/>
            <person name="Cheong K."/>
            <person name="Shin H.S."/>
            <person name="Kim S.B."/>
            <person name="Han K."/>
            <person name="Lee J."/>
            <person name="Park M."/>
            <person name="Lee H.A."/>
            <person name="Lee H.Y."/>
            <person name="Lee Y."/>
            <person name="Oh S."/>
            <person name="Lee J.H."/>
            <person name="Choi E."/>
            <person name="Choi E."/>
            <person name="Lee S.E."/>
            <person name="Jeon J."/>
            <person name="Kim H."/>
            <person name="Choi G."/>
            <person name="Song H."/>
            <person name="Lee J."/>
            <person name="Lee S.C."/>
            <person name="Kwon J.K."/>
            <person name="Lee H.Y."/>
            <person name="Koo N."/>
            <person name="Hong Y."/>
            <person name="Kim R.W."/>
            <person name="Kang W.H."/>
            <person name="Huh J.H."/>
            <person name="Kang B.C."/>
            <person name="Yang T.J."/>
            <person name="Lee Y.H."/>
            <person name="Bennetzen J.L."/>
            <person name="Choi D."/>
        </authorList>
    </citation>
    <scope>NUCLEOTIDE SEQUENCE [LARGE SCALE GENOMIC DNA]</scope>
    <source>
        <strain evidence="2">cv. PBC81</strain>
    </source>
</reference>
<dbReference type="PANTHER" id="PTHR33022">
    <property type="entry name" value="DUF1985 DOMAIN-CONTAINING PROTEIN"/>
    <property type="match status" value="1"/>
</dbReference>